<keyword evidence="2" id="KW-0521">NADP</keyword>
<organism evidence="5 6">
    <name type="scientific">Carya illinoinensis</name>
    <name type="common">Pecan</name>
    <dbReference type="NCBI Taxonomy" id="32201"/>
    <lineage>
        <taxon>Eukaryota</taxon>
        <taxon>Viridiplantae</taxon>
        <taxon>Streptophyta</taxon>
        <taxon>Embryophyta</taxon>
        <taxon>Tracheophyta</taxon>
        <taxon>Spermatophyta</taxon>
        <taxon>Magnoliopsida</taxon>
        <taxon>eudicotyledons</taxon>
        <taxon>Gunneridae</taxon>
        <taxon>Pentapetalae</taxon>
        <taxon>rosids</taxon>
        <taxon>fabids</taxon>
        <taxon>Fagales</taxon>
        <taxon>Juglandaceae</taxon>
        <taxon>Carya</taxon>
    </lineage>
</organism>
<dbReference type="PANTHER" id="PTHR43490">
    <property type="entry name" value="(+)-NEOMENTHOL DEHYDROGENASE"/>
    <property type="match status" value="1"/>
</dbReference>
<sequence>MADAAKRYAVVTGSNKGLGFETVRQLASKGIKVLLTARDEKKGLEALHALKESGLSNDVVFHQLDVADPASVASMADFVKTHFRKLDILVNNAGILGAKIDFDVMASFIKAPNADVQEQATAAVNLSEIMSQTYESAEECVQTNYYGAKRVVEFLLPLLQLSDSPRIVNVTTSAGKLENINNEWAKGLLIDDKRLTEERLDEVLHQFLKDTKEGSLETKGWPPHTSAYVVSKAALNSYTRLLAKRYPNFCINSVCPGFVKTDITNNTGILSAAEGASYFVRLALLPKGGPSGVFFRQQEATLY</sequence>
<dbReference type="InterPro" id="IPR020904">
    <property type="entry name" value="Sc_DH/Rdtase_CS"/>
</dbReference>
<dbReference type="GO" id="GO:0016020">
    <property type="term" value="C:membrane"/>
    <property type="evidence" value="ECO:0007669"/>
    <property type="project" value="TreeGrafter"/>
</dbReference>
<dbReference type="GO" id="GO:0016491">
    <property type="term" value="F:oxidoreductase activity"/>
    <property type="evidence" value="ECO:0007669"/>
    <property type="project" value="UniProtKB-KW"/>
</dbReference>
<dbReference type="SUPFAM" id="SSF51735">
    <property type="entry name" value="NAD(P)-binding Rossmann-fold domains"/>
    <property type="match status" value="1"/>
</dbReference>
<proteinExistence type="inferred from homology"/>
<evidence type="ECO:0008006" key="7">
    <source>
        <dbReference type="Google" id="ProtNLM"/>
    </source>
</evidence>
<comment type="caution">
    <text evidence="5">The sequence shown here is derived from an EMBL/GenBank/DDBJ whole genome shotgun (WGS) entry which is preliminary data.</text>
</comment>
<evidence type="ECO:0000313" key="6">
    <source>
        <dbReference type="Proteomes" id="UP000811609"/>
    </source>
</evidence>
<dbReference type="AlphaFoldDB" id="A0A8T1R8J5"/>
<dbReference type="PANTHER" id="PTHR43490:SF98">
    <property type="entry name" value="OS02G0640600 PROTEIN"/>
    <property type="match status" value="1"/>
</dbReference>
<dbReference type="PRINTS" id="PR00081">
    <property type="entry name" value="GDHRDH"/>
</dbReference>
<dbReference type="OrthoDB" id="1933717at2759"/>
<keyword evidence="3" id="KW-0560">Oxidoreductase</keyword>
<reference evidence="5" key="1">
    <citation type="submission" date="2020-12" db="EMBL/GenBank/DDBJ databases">
        <title>WGS assembly of Carya illinoinensis cv. Pawnee.</title>
        <authorList>
            <person name="Platts A."/>
            <person name="Shu S."/>
            <person name="Wright S."/>
            <person name="Barry K."/>
            <person name="Edger P."/>
            <person name="Pires J.C."/>
            <person name="Schmutz J."/>
        </authorList>
    </citation>
    <scope>NUCLEOTIDE SEQUENCE</scope>
    <source>
        <tissue evidence="5">Leaf</tissue>
    </source>
</reference>
<dbReference type="FunFam" id="3.40.50.720:FF:000312">
    <property type="entry name" value="(+)-neomenthol dehydrogenase"/>
    <property type="match status" value="1"/>
</dbReference>
<dbReference type="PROSITE" id="PS00061">
    <property type="entry name" value="ADH_SHORT"/>
    <property type="match status" value="1"/>
</dbReference>
<keyword evidence="6" id="KW-1185">Reference proteome</keyword>
<evidence type="ECO:0000256" key="3">
    <source>
        <dbReference type="ARBA" id="ARBA00023002"/>
    </source>
</evidence>
<name>A0A8T1R8J5_CARIL</name>
<evidence type="ECO:0000256" key="2">
    <source>
        <dbReference type="ARBA" id="ARBA00022857"/>
    </source>
</evidence>
<dbReference type="InterPro" id="IPR002347">
    <property type="entry name" value="SDR_fam"/>
</dbReference>
<dbReference type="Gene3D" id="3.40.50.720">
    <property type="entry name" value="NAD(P)-binding Rossmann-like Domain"/>
    <property type="match status" value="1"/>
</dbReference>
<accession>A0A8T1R8J5</accession>
<dbReference type="EMBL" id="CM031810">
    <property type="protein sequence ID" value="KAG6663448.1"/>
    <property type="molecule type" value="Genomic_DNA"/>
</dbReference>
<protein>
    <recommendedName>
        <fullName evidence="7">(+)-neomenthol dehydrogenase-like</fullName>
    </recommendedName>
</protein>
<evidence type="ECO:0000256" key="1">
    <source>
        <dbReference type="ARBA" id="ARBA00006484"/>
    </source>
</evidence>
<comment type="similarity">
    <text evidence="1 4">Belongs to the short-chain dehydrogenases/reductases (SDR) family.</text>
</comment>
<evidence type="ECO:0000313" key="5">
    <source>
        <dbReference type="EMBL" id="KAG6663448.1"/>
    </source>
</evidence>
<dbReference type="InterPro" id="IPR036291">
    <property type="entry name" value="NAD(P)-bd_dom_sf"/>
</dbReference>
<dbReference type="Pfam" id="PF13561">
    <property type="entry name" value="adh_short_C2"/>
    <property type="match status" value="1"/>
</dbReference>
<dbReference type="PRINTS" id="PR00080">
    <property type="entry name" value="SDRFAMILY"/>
</dbReference>
<evidence type="ECO:0000256" key="4">
    <source>
        <dbReference type="RuleBase" id="RU000363"/>
    </source>
</evidence>
<dbReference type="Pfam" id="PF00106">
    <property type="entry name" value="adh_short"/>
    <property type="match status" value="1"/>
</dbReference>
<gene>
    <name evidence="5" type="ORF">CIPAW_02G027700</name>
</gene>
<dbReference type="Proteomes" id="UP000811609">
    <property type="component" value="Chromosome 2"/>
</dbReference>